<dbReference type="Pfam" id="PF02653">
    <property type="entry name" value="BPD_transp_2"/>
    <property type="match status" value="1"/>
</dbReference>
<evidence type="ECO:0000313" key="7">
    <source>
        <dbReference type="EMBL" id="TMI82206.1"/>
    </source>
</evidence>
<dbReference type="PANTHER" id="PTHR30482:SF17">
    <property type="entry name" value="ABC TRANSPORTER ATP-BINDING PROTEIN"/>
    <property type="match status" value="1"/>
</dbReference>
<proteinExistence type="predicted"/>
<evidence type="ECO:0000256" key="1">
    <source>
        <dbReference type="ARBA" id="ARBA00004651"/>
    </source>
</evidence>
<feature type="transmembrane region" description="Helical" evidence="6">
    <location>
        <begin position="201"/>
        <end position="220"/>
    </location>
</feature>
<feature type="transmembrane region" description="Helical" evidence="6">
    <location>
        <begin position="103"/>
        <end position="120"/>
    </location>
</feature>
<dbReference type="AlphaFoldDB" id="A0A537JGG7"/>
<dbReference type="GO" id="GO:0005886">
    <property type="term" value="C:plasma membrane"/>
    <property type="evidence" value="ECO:0007669"/>
    <property type="project" value="UniProtKB-SubCell"/>
</dbReference>
<evidence type="ECO:0000256" key="3">
    <source>
        <dbReference type="ARBA" id="ARBA00022692"/>
    </source>
</evidence>
<keyword evidence="4 6" id="KW-1133">Transmembrane helix</keyword>
<dbReference type="GO" id="GO:0015658">
    <property type="term" value="F:branched-chain amino acid transmembrane transporter activity"/>
    <property type="evidence" value="ECO:0007669"/>
    <property type="project" value="InterPro"/>
</dbReference>
<accession>A0A537JGG7</accession>
<reference evidence="7 8" key="1">
    <citation type="journal article" date="2019" name="Nat. Microbiol.">
        <title>Mediterranean grassland soil C-N compound turnover is dependent on rainfall and depth, and is mediated by genomically divergent microorganisms.</title>
        <authorList>
            <person name="Diamond S."/>
            <person name="Andeer P.F."/>
            <person name="Li Z."/>
            <person name="Crits-Christoph A."/>
            <person name="Burstein D."/>
            <person name="Anantharaman K."/>
            <person name="Lane K.R."/>
            <person name="Thomas B.C."/>
            <person name="Pan C."/>
            <person name="Northen T.R."/>
            <person name="Banfield J.F."/>
        </authorList>
    </citation>
    <scope>NUCLEOTIDE SEQUENCE [LARGE SCALE GENOMIC DNA]</scope>
    <source>
        <strain evidence="7">NP_6</strain>
    </source>
</reference>
<feature type="transmembrane region" description="Helical" evidence="6">
    <location>
        <begin position="151"/>
        <end position="171"/>
    </location>
</feature>
<dbReference type="InterPro" id="IPR001851">
    <property type="entry name" value="ABC_transp_permease"/>
</dbReference>
<evidence type="ECO:0000256" key="4">
    <source>
        <dbReference type="ARBA" id="ARBA00022989"/>
    </source>
</evidence>
<feature type="transmembrane region" description="Helical" evidence="6">
    <location>
        <begin position="273"/>
        <end position="289"/>
    </location>
</feature>
<sequence>MARRIGWAALLAAGLLLPMRVYPVLAADILAWALFATAFDIMLGYTGLLSFGQAAFFGGGAYTAGLLTQRLGVPYPLNALAAALAAGLLALPLMGLAIRRRGIYLAMITLAFGQMVFYVVNEWRSLTGGENGVQGIPRPALGGVDISSSTAYYYAAFPLAVLGLLLCWRIVRSPFGRVLLAIRENDVRTETLGYAVHRYKLLAAVLSCALSGLAGGIWVINHGFVALDAVHWTTSGLVVIMVLLGGMGTRLGPLVGAALVLLLRDFISTWTDAWGVVTGTIFILVILIFRQGIVGTIERLLEARTRPAPAPAPAVEEVASPHRS</sequence>
<dbReference type="Proteomes" id="UP000318093">
    <property type="component" value="Unassembled WGS sequence"/>
</dbReference>
<comment type="subcellular location">
    <subcellularLocation>
        <location evidence="1">Cell membrane</location>
        <topology evidence="1">Multi-pass membrane protein</topology>
    </subcellularLocation>
</comment>
<protein>
    <submittedName>
        <fullName evidence="7">Branched-chain amino acid ABC transporter permease</fullName>
    </submittedName>
</protein>
<dbReference type="CDD" id="cd06581">
    <property type="entry name" value="TM_PBP1_LivM_like"/>
    <property type="match status" value="1"/>
</dbReference>
<dbReference type="PANTHER" id="PTHR30482">
    <property type="entry name" value="HIGH-AFFINITY BRANCHED-CHAIN AMINO ACID TRANSPORT SYSTEM PERMEASE"/>
    <property type="match status" value="1"/>
</dbReference>
<evidence type="ECO:0000256" key="5">
    <source>
        <dbReference type="ARBA" id="ARBA00023136"/>
    </source>
</evidence>
<feature type="transmembrane region" description="Helical" evidence="6">
    <location>
        <begin position="75"/>
        <end position="96"/>
    </location>
</feature>
<name>A0A537JGG7_9BACT</name>
<comment type="caution">
    <text evidence="7">The sequence shown here is derived from an EMBL/GenBank/DDBJ whole genome shotgun (WGS) entry which is preliminary data.</text>
</comment>
<keyword evidence="2" id="KW-1003">Cell membrane</keyword>
<gene>
    <name evidence="7" type="ORF">E6H03_05935</name>
</gene>
<evidence type="ECO:0000256" key="2">
    <source>
        <dbReference type="ARBA" id="ARBA00022475"/>
    </source>
</evidence>
<keyword evidence="5 6" id="KW-0472">Membrane</keyword>
<dbReference type="InterPro" id="IPR043428">
    <property type="entry name" value="LivM-like"/>
</dbReference>
<evidence type="ECO:0000313" key="8">
    <source>
        <dbReference type="Proteomes" id="UP000318093"/>
    </source>
</evidence>
<organism evidence="7 8">
    <name type="scientific">Candidatus Segetimicrobium genomatis</name>
    <dbReference type="NCBI Taxonomy" id="2569760"/>
    <lineage>
        <taxon>Bacteria</taxon>
        <taxon>Bacillati</taxon>
        <taxon>Candidatus Sysuimicrobiota</taxon>
        <taxon>Candidatus Sysuimicrobiia</taxon>
        <taxon>Candidatus Sysuimicrobiales</taxon>
        <taxon>Candidatus Segetimicrobiaceae</taxon>
        <taxon>Candidatus Segetimicrobium</taxon>
    </lineage>
</organism>
<keyword evidence="3 6" id="KW-0812">Transmembrane</keyword>
<evidence type="ECO:0000256" key="6">
    <source>
        <dbReference type="SAM" id="Phobius"/>
    </source>
</evidence>
<dbReference type="EMBL" id="VBAN01000174">
    <property type="protein sequence ID" value="TMI82206.1"/>
    <property type="molecule type" value="Genomic_DNA"/>
</dbReference>